<gene>
    <name evidence="4" type="ORF">ANCDUO_19602</name>
</gene>
<feature type="domain" description="BACK" evidence="3">
    <location>
        <begin position="33"/>
        <end position="134"/>
    </location>
</feature>
<reference evidence="4 5" key="1">
    <citation type="submission" date="2013-12" db="EMBL/GenBank/DDBJ databases">
        <title>Draft genome of the parsitic nematode Ancylostoma duodenale.</title>
        <authorList>
            <person name="Mitreva M."/>
        </authorList>
    </citation>
    <scope>NUCLEOTIDE SEQUENCE [LARGE SCALE GENOMIC DNA]</scope>
    <source>
        <strain evidence="4 5">Zhejiang</strain>
    </source>
</reference>
<protein>
    <submittedName>
        <fullName evidence="4">BTB And Kelch</fullName>
    </submittedName>
</protein>
<dbReference type="FunFam" id="1.25.40.420:FF:000001">
    <property type="entry name" value="Kelch-like family member 12"/>
    <property type="match status" value="1"/>
</dbReference>
<keyword evidence="1" id="KW-0880">Kelch repeat</keyword>
<dbReference type="Gene3D" id="1.25.40.420">
    <property type="match status" value="1"/>
</dbReference>
<evidence type="ECO:0000313" key="4">
    <source>
        <dbReference type="EMBL" id="KIH50320.1"/>
    </source>
</evidence>
<dbReference type="SMART" id="SM00875">
    <property type="entry name" value="BACK"/>
    <property type="match status" value="1"/>
</dbReference>
<organism evidence="4 5">
    <name type="scientific">Ancylostoma duodenale</name>
    <dbReference type="NCBI Taxonomy" id="51022"/>
    <lineage>
        <taxon>Eukaryota</taxon>
        <taxon>Metazoa</taxon>
        <taxon>Ecdysozoa</taxon>
        <taxon>Nematoda</taxon>
        <taxon>Chromadorea</taxon>
        <taxon>Rhabditida</taxon>
        <taxon>Rhabditina</taxon>
        <taxon>Rhabditomorpha</taxon>
        <taxon>Strongyloidea</taxon>
        <taxon>Ancylostomatidae</taxon>
        <taxon>Ancylostomatinae</taxon>
        <taxon>Ancylostoma</taxon>
    </lineage>
</organism>
<proteinExistence type="predicted"/>
<evidence type="ECO:0000259" key="3">
    <source>
        <dbReference type="SMART" id="SM00875"/>
    </source>
</evidence>
<dbReference type="Proteomes" id="UP000054047">
    <property type="component" value="Unassembled WGS sequence"/>
</dbReference>
<evidence type="ECO:0000313" key="5">
    <source>
        <dbReference type="Proteomes" id="UP000054047"/>
    </source>
</evidence>
<accession>A0A0C2FNZ8</accession>
<keyword evidence="5" id="KW-1185">Reference proteome</keyword>
<dbReference type="OrthoDB" id="5862984at2759"/>
<dbReference type="PANTHER" id="PTHR45632">
    <property type="entry name" value="LD33804P"/>
    <property type="match status" value="1"/>
</dbReference>
<dbReference type="InterPro" id="IPR011705">
    <property type="entry name" value="BACK"/>
</dbReference>
<dbReference type="EMBL" id="KN750073">
    <property type="protein sequence ID" value="KIH50320.1"/>
    <property type="molecule type" value="Genomic_DNA"/>
</dbReference>
<dbReference type="PANTHER" id="PTHR45632:SF17">
    <property type="entry name" value="KELCH-LIKE PROTEIN 31"/>
    <property type="match status" value="1"/>
</dbReference>
<evidence type="ECO:0000256" key="2">
    <source>
        <dbReference type="ARBA" id="ARBA00022737"/>
    </source>
</evidence>
<keyword evidence="2" id="KW-0677">Repeat</keyword>
<dbReference type="Pfam" id="PF07707">
    <property type="entry name" value="BACK"/>
    <property type="match status" value="1"/>
</dbReference>
<sequence>MFKFNNSYARTLQIVTEKCATFICEHLLDVDNALSLRTIFLSVGCRSAAEDVGCFVEKNFALISHSDKFLELFTEYLVELLSKDELNVVSEEEVFNAAMRWIEHSPERTNVLERVLSCVRLHLLDKKVLVDKVARHPSILCSSRCREMVDEVKDFHLVRGRKPKSSLHTRPRRYNASGFAIIVVVIHMLEIPVIQEVSRFQRATLKNCQQRSDISLSRRRCSALKP</sequence>
<name>A0A0C2FNZ8_9BILA</name>
<dbReference type="AlphaFoldDB" id="A0A0C2FNZ8"/>
<evidence type="ECO:0000256" key="1">
    <source>
        <dbReference type="ARBA" id="ARBA00022441"/>
    </source>
</evidence>